<evidence type="ECO:0000256" key="2">
    <source>
        <dbReference type="ARBA" id="ARBA00022763"/>
    </source>
</evidence>
<evidence type="ECO:0000313" key="11">
    <source>
        <dbReference type="EMBL" id="CAB4341696.1"/>
    </source>
</evidence>
<dbReference type="InterPro" id="IPR045562">
    <property type="entry name" value="RecG_dom3_C"/>
</dbReference>
<dbReference type="PROSITE" id="PS51192">
    <property type="entry name" value="HELICASE_ATP_BIND_1"/>
    <property type="match status" value="1"/>
</dbReference>
<feature type="domain" description="Helicase C-terminal" evidence="10">
    <location>
        <begin position="480"/>
        <end position="672"/>
    </location>
</feature>
<dbReference type="InterPro" id="IPR001650">
    <property type="entry name" value="Helicase_C-like"/>
</dbReference>
<dbReference type="InterPro" id="IPR014001">
    <property type="entry name" value="Helicase_ATP-bd"/>
</dbReference>
<evidence type="ECO:0000259" key="10">
    <source>
        <dbReference type="PROSITE" id="PS51194"/>
    </source>
</evidence>
<dbReference type="AlphaFoldDB" id="A0A6J5ZK30"/>
<evidence type="ECO:0000256" key="4">
    <source>
        <dbReference type="ARBA" id="ARBA00022806"/>
    </source>
</evidence>
<dbReference type="Pfam" id="PF19833">
    <property type="entry name" value="RecG_dom3_C"/>
    <property type="match status" value="1"/>
</dbReference>
<evidence type="ECO:0000259" key="9">
    <source>
        <dbReference type="PROSITE" id="PS51192"/>
    </source>
</evidence>
<dbReference type="Pfam" id="PF00271">
    <property type="entry name" value="Helicase_C"/>
    <property type="match status" value="1"/>
</dbReference>
<dbReference type="InterPro" id="IPR047112">
    <property type="entry name" value="RecG/Mfd"/>
</dbReference>
<feature type="domain" description="Helicase ATP-binding" evidence="9">
    <location>
        <begin position="278"/>
        <end position="453"/>
    </location>
</feature>
<dbReference type="CDD" id="cd04488">
    <property type="entry name" value="RecG_wedge_OBF"/>
    <property type="match status" value="1"/>
</dbReference>
<dbReference type="InterPro" id="IPR012340">
    <property type="entry name" value="NA-bd_OB-fold"/>
</dbReference>
<keyword evidence="5" id="KW-0067">ATP-binding</keyword>
<dbReference type="SMART" id="SM00490">
    <property type="entry name" value="HELICc"/>
    <property type="match status" value="1"/>
</dbReference>
<dbReference type="InterPro" id="IPR033454">
    <property type="entry name" value="RecG_wedge"/>
</dbReference>
<dbReference type="InterPro" id="IPR011545">
    <property type="entry name" value="DEAD/DEAH_box_helicase_dom"/>
</dbReference>
<organism evidence="11">
    <name type="scientific">freshwater metagenome</name>
    <dbReference type="NCBI Taxonomy" id="449393"/>
    <lineage>
        <taxon>unclassified sequences</taxon>
        <taxon>metagenomes</taxon>
        <taxon>ecological metagenomes</taxon>
    </lineage>
</organism>
<evidence type="ECO:0000256" key="5">
    <source>
        <dbReference type="ARBA" id="ARBA00022840"/>
    </source>
</evidence>
<dbReference type="CDD" id="cd17992">
    <property type="entry name" value="DEXHc_RecG"/>
    <property type="match status" value="1"/>
</dbReference>
<sequence>MTELGTGLAAIVGAKPATVLETQFGMHTVEDLLRHYPRRYERRGALTDLGSVNVGDHVTLQAEVRKFTNLKNRSKPGTRQEVVISDGTGQLTLMFFNQHWREKELAVGRRGLFSGQISVYNNKRQLTHPDYQLLENDEDVSASDYTDEFLAVYAATSKIQTWTIARYVDEALSKLGEIADPLPADLREQHNFPKLKDALVWIHHPGSEEQLAIARERLKWDEALALQLVLAMQRHEEDSWPAQPRLEKPDGLLAAFDRSLPFTLTSGQTDVAKVITGELAEGHPMHRLLQGEVGSGKTVLALRAMLTVVDSGGQAALLAPTEVLASQHYRAITTLLGPLAERGKLGSHDEGTGVTLLTGSLNTAARRQALLDITSGQAGIVIGTHALLEERVDFFDLGLVVIDEQHRFGVEQRATLVAKAGTERRPHVLVMTATPIPRTVAMTAFGALDISTLTELPGGRSPITTHVVFASEHPSHLQRAWERAVEEVGKGHQVYVVVPRIASTEDKPVDAGTRPAIALEDLAPELEAGPLSAVRIATLHGGMPAADKEDVMRRFAAGPAAPDGIDVLISTTVIEVGVDVANASMMIIMDADRFGISQLHQLRGRVGRGSAPGLCLLVTHAPAFSTSRERLAAVASTTDGFALAELDLEQRREGDILGRDQSGMRSSLKLISVLKDDVILEQAREMAGAIVNDDPTLANHAELAGVVEALVAQRAEYVKKT</sequence>
<keyword evidence="1" id="KW-0547">Nucleotide-binding</keyword>
<dbReference type="PROSITE" id="PS51194">
    <property type="entry name" value="HELICASE_CTER"/>
    <property type="match status" value="1"/>
</dbReference>
<name>A0A6J5ZK30_9ZZZZ</name>
<accession>A0A6J5ZK30</accession>
<dbReference type="SUPFAM" id="SSF52540">
    <property type="entry name" value="P-loop containing nucleoside triphosphate hydrolases"/>
    <property type="match status" value="2"/>
</dbReference>
<reference evidence="11" key="1">
    <citation type="submission" date="2020-05" db="EMBL/GenBank/DDBJ databases">
        <authorList>
            <person name="Chiriac C."/>
            <person name="Salcher M."/>
            <person name="Ghai R."/>
            <person name="Kavagutti S V."/>
        </authorList>
    </citation>
    <scope>NUCLEOTIDE SEQUENCE</scope>
</reference>
<dbReference type="Gene3D" id="3.40.50.300">
    <property type="entry name" value="P-loop containing nucleotide triphosphate hydrolases"/>
    <property type="match status" value="2"/>
</dbReference>
<dbReference type="PANTHER" id="PTHR47964:SF1">
    <property type="entry name" value="ATP-DEPENDENT DNA HELICASE HOMOLOG RECG, CHLOROPLASTIC"/>
    <property type="match status" value="1"/>
</dbReference>
<dbReference type="SMART" id="SM00487">
    <property type="entry name" value="DEXDc"/>
    <property type="match status" value="1"/>
</dbReference>
<dbReference type="Pfam" id="PF17191">
    <property type="entry name" value="RecG_wedge"/>
    <property type="match status" value="1"/>
</dbReference>
<keyword evidence="6" id="KW-0238">DNA-binding</keyword>
<dbReference type="Gene3D" id="2.40.50.140">
    <property type="entry name" value="Nucleic acid-binding proteins"/>
    <property type="match status" value="1"/>
</dbReference>
<gene>
    <name evidence="11" type="ORF">UFOPK3770_01013</name>
</gene>
<dbReference type="EMBL" id="CAESAJ010000122">
    <property type="protein sequence ID" value="CAB4341696.1"/>
    <property type="molecule type" value="Genomic_DNA"/>
</dbReference>
<evidence type="ECO:0000256" key="1">
    <source>
        <dbReference type="ARBA" id="ARBA00022741"/>
    </source>
</evidence>
<evidence type="ECO:0000256" key="7">
    <source>
        <dbReference type="ARBA" id="ARBA00023204"/>
    </source>
</evidence>
<dbReference type="GO" id="GO:0016787">
    <property type="term" value="F:hydrolase activity"/>
    <property type="evidence" value="ECO:0007669"/>
    <property type="project" value="UniProtKB-KW"/>
</dbReference>
<keyword evidence="4" id="KW-0347">Helicase</keyword>
<evidence type="ECO:0000256" key="6">
    <source>
        <dbReference type="ARBA" id="ARBA00023125"/>
    </source>
</evidence>
<dbReference type="SUPFAM" id="SSF50249">
    <property type="entry name" value="Nucleic acid-binding proteins"/>
    <property type="match status" value="1"/>
</dbReference>
<evidence type="ECO:0000256" key="8">
    <source>
        <dbReference type="ARBA" id="ARBA00049819"/>
    </source>
</evidence>
<dbReference type="GO" id="GO:0003677">
    <property type="term" value="F:DNA binding"/>
    <property type="evidence" value="ECO:0007669"/>
    <property type="project" value="UniProtKB-KW"/>
</dbReference>
<dbReference type="GO" id="GO:0003678">
    <property type="term" value="F:DNA helicase activity"/>
    <property type="evidence" value="ECO:0007669"/>
    <property type="project" value="TreeGrafter"/>
</dbReference>
<keyword evidence="7" id="KW-0234">DNA repair</keyword>
<protein>
    <recommendedName>
        <fullName evidence="8">Probable DNA 3'-5' helicase RecG</fullName>
    </recommendedName>
</protein>
<proteinExistence type="predicted"/>
<evidence type="ECO:0000256" key="3">
    <source>
        <dbReference type="ARBA" id="ARBA00022801"/>
    </source>
</evidence>
<dbReference type="Pfam" id="PF00270">
    <property type="entry name" value="DEAD"/>
    <property type="match status" value="1"/>
</dbReference>
<keyword evidence="3" id="KW-0378">Hydrolase</keyword>
<dbReference type="PANTHER" id="PTHR47964">
    <property type="entry name" value="ATP-DEPENDENT DNA HELICASE HOMOLOG RECG, CHLOROPLASTIC"/>
    <property type="match status" value="1"/>
</dbReference>
<keyword evidence="2" id="KW-0227">DNA damage</keyword>
<dbReference type="GO" id="GO:0006281">
    <property type="term" value="P:DNA repair"/>
    <property type="evidence" value="ECO:0007669"/>
    <property type="project" value="UniProtKB-KW"/>
</dbReference>
<dbReference type="GO" id="GO:0005524">
    <property type="term" value="F:ATP binding"/>
    <property type="evidence" value="ECO:0007669"/>
    <property type="project" value="UniProtKB-KW"/>
</dbReference>
<dbReference type="InterPro" id="IPR027417">
    <property type="entry name" value="P-loop_NTPase"/>
</dbReference>